<dbReference type="AlphaFoldDB" id="A0A328P8W5"/>
<feature type="domain" description="DUF11" evidence="2">
    <location>
        <begin position="81"/>
        <end position="194"/>
    </location>
</feature>
<feature type="domain" description="DUF11" evidence="2">
    <location>
        <begin position="1"/>
        <end position="74"/>
    </location>
</feature>
<dbReference type="InterPro" id="IPR013783">
    <property type="entry name" value="Ig-like_fold"/>
</dbReference>
<dbReference type="PANTHER" id="PTHR34819:SF3">
    <property type="entry name" value="CELL SURFACE PROTEIN"/>
    <property type="match status" value="1"/>
</dbReference>
<dbReference type="Pfam" id="PF01345">
    <property type="entry name" value="DUF11"/>
    <property type="match status" value="3"/>
</dbReference>
<organism evidence="3 4">
    <name type="scientific">Methanothermobacter tenebrarum</name>
    <dbReference type="NCBI Taxonomy" id="680118"/>
    <lineage>
        <taxon>Archaea</taxon>
        <taxon>Methanobacteriati</taxon>
        <taxon>Methanobacteriota</taxon>
        <taxon>Methanomada group</taxon>
        <taxon>Methanobacteria</taxon>
        <taxon>Methanobacteriales</taxon>
        <taxon>Methanobacteriaceae</taxon>
        <taxon>Methanothermobacter</taxon>
    </lineage>
</organism>
<feature type="transmembrane region" description="Helical" evidence="1">
    <location>
        <begin position="335"/>
        <end position="354"/>
    </location>
</feature>
<name>A0A328P8W5_9EURY</name>
<keyword evidence="1" id="KW-0472">Membrane</keyword>
<feature type="non-terminal residue" evidence="3">
    <location>
        <position position="1"/>
    </location>
</feature>
<evidence type="ECO:0000259" key="2">
    <source>
        <dbReference type="Pfam" id="PF01345"/>
    </source>
</evidence>
<evidence type="ECO:0000313" key="4">
    <source>
        <dbReference type="Proteomes" id="UP000249782"/>
    </source>
</evidence>
<proteinExistence type="predicted"/>
<dbReference type="PANTHER" id="PTHR34819">
    <property type="entry name" value="LARGE CYSTEINE-RICH PERIPLASMIC PROTEIN OMCB"/>
    <property type="match status" value="1"/>
</dbReference>
<dbReference type="EMBL" id="QLOE01000014">
    <property type="protein sequence ID" value="RAO78479.1"/>
    <property type="molecule type" value="Genomic_DNA"/>
</dbReference>
<sequence>LPAGLQFLSANASQGSYNETTGIWTIGSLANGTVATLDIIAKVVASNTSIINVANVSSDIYDPDMSNNRANATITVPPAADLAITKVANQTSINYWDIVKFTLVVRNAGPDPAVGVLVTDELPSGLEFLSAIASHGTYDPVVGLWSVGYLSVGDLATLEIITRVIGSNETIDNMANVSSSIYDPELNNTRANITFNVPPAADLAIIKVVNATKVRYGDTVRFIIGVINFGPDTAVNVRVTDLLPAGLQFVSASSPSYDPVSGVWIIGNLSKGSIATLSIIARVVTSNKNITNVATVTSDIYDPDMGNNKASVTIEVGGRPPKPPSPWEVPMQPTGVPLVLMVFAVLSIIVGFSASRRY</sequence>
<dbReference type="RefSeq" id="WP_220084829.1">
    <property type="nucleotide sequence ID" value="NZ_QLOE01000014.1"/>
</dbReference>
<keyword evidence="1" id="KW-1133">Transmembrane helix</keyword>
<dbReference type="NCBIfam" id="TIGR01451">
    <property type="entry name" value="B_ant_repeat"/>
    <property type="match status" value="2"/>
</dbReference>
<feature type="domain" description="DUF11" evidence="2">
    <location>
        <begin position="202"/>
        <end position="314"/>
    </location>
</feature>
<reference evidence="3 4" key="1">
    <citation type="submission" date="2018-06" db="EMBL/GenBank/DDBJ databases">
        <title>Draft genome sequence of hyperthermophilic methanogen Methanothermobacter tenebrarum sp. MCM-B 1447.</title>
        <authorList>
            <person name="Pore S.D."/>
            <person name="Dagar S."/>
            <person name="Dhakephalkar P.K."/>
        </authorList>
    </citation>
    <scope>NUCLEOTIDE SEQUENCE [LARGE SCALE GENOMIC DNA]</scope>
    <source>
        <strain evidence="3 4">MCM B 1447</strain>
    </source>
</reference>
<protein>
    <submittedName>
        <fullName evidence="3">DUF11 domain-containing protein</fullName>
    </submittedName>
</protein>
<evidence type="ECO:0000313" key="3">
    <source>
        <dbReference type="EMBL" id="RAO78479.1"/>
    </source>
</evidence>
<dbReference type="Gene3D" id="2.60.40.10">
    <property type="entry name" value="Immunoglobulins"/>
    <property type="match status" value="1"/>
</dbReference>
<dbReference type="OrthoDB" id="71529at2157"/>
<keyword evidence="4" id="KW-1185">Reference proteome</keyword>
<dbReference type="InterPro" id="IPR047589">
    <property type="entry name" value="DUF11_rpt"/>
</dbReference>
<dbReference type="InterPro" id="IPR051172">
    <property type="entry name" value="Chlamydia_OmcB"/>
</dbReference>
<accession>A0A328P8W5</accession>
<evidence type="ECO:0000256" key="1">
    <source>
        <dbReference type="SAM" id="Phobius"/>
    </source>
</evidence>
<keyword evidence="1" id="KW-0812">Transmembrane</keyword>
<dbReference type="Proteomes" id="UP000249782">
    <property type="component" value="Unassembled WGS sequence"/>
</dbReference>
<gene>
    <name evidence="3" type="ORF">DPC56_07810</name>
</gene>
<dbReference type="InterPro" id="IPR001434">
    <property type="entry name" value="OmcB-like_DUF11"/>
</dbReference>
<comment type="caution">
    <text evidence="3">The sequence shown here is derived from an EMBL/GenBank/DDBJ whole genome shotgun (WGS) entry which is preliminary data.</text>
</comment>